<feature type="transmembrane region" description="Helical" evidence="1">
    <location>
        <begin position="21"/>
        <end position="41"/>
    </location>
</feature>
<gene>
    <name evidence="2" type="ORF">GCM10022214_05890</name>
</gene>
<keyword evidence="1" id="KW-0472">Membrane</keyword>
<evidence type="ECO:0000313" key="2">
    <source>
        <dbReference type="EMBL" id="GAA4056931.1"/>
    </source>
</evidence>
<keyword evidence="3" id="KW-1185">Reference proteome</keyword>
<feature type="transmembrane region" description="Helical" evidence="1">
    <location>
        <begin position="175"/>
        <end position="193"/>
    </location>
</feature>
<sequence>MTVALGRTIAGFAGQWPRWSGYAAGGWALIGIAPALCWAAGRETGSPLRDVPGGRAAAGLIACCLLTGGIAAAASMVRRTPRRWVLVGLRTCCALAAAGTFSFVMNGLQLVFTGTVDDWPTFGVEVFCAVGAALFAGAALAFQRRTADTCPRCGLAHAGRDAGRIPAPPAPAPRAVRLIAYAGSMAFVPYIVMKTTWALGGTFAGVPADEVVAEFERNGASGLILTLERYGLDFTTLSALVGIVLLLGLTHRWGQVFPRRVPLLAGRRVPRWLPLTPAWLGALTLAPYGVIGAIFYLLPPVVGLGDLPSDGIMTGWSGWTVAACGIGAFGPYGIALGVAAWSYQRQTRPKCAPQA</sequence>
<feature type="transmembrane region" description="Helical" evidence="1">
    <location>
        <begin position="230"/>
        <end position="251"/>
    </location>
</feature>
<keyword evidence="1" id="KW-1133">Transmembrane helix</keyword>
<comment type="caution">
    <text evidence="2">The sequence shown here is derived from an EMBL/GenBank/DDBJ whole genome shotgun (WGS) entry which is preliminary data.</text>
</comment>
<evidence type="ECO:0000256" key="1">
    <source>
        <dbReference type="SAM" id="Phobius"/>
    </source>
</evidence>
<proteinExistence type="predicted"/>
<feature type="transmembrane region" description="Helical" evidence="1">
    <location>
        <begin position="318"/>
        <end position="341"/>
    </location>
</feature>
<dbReference type="EMBL" id="BAAAZG010000001">
    <property type="protein sequence ID" value="GAA4056931.1"/>
    <property type="molecule type" value="Genomic_DNA"/>
</dbReference>
<dbReference type="RefSeq" id="WP_344940109.1">
    <property type="nucleotide sequence ID" value="NZ_BAAAZG010000001.1"/>
</dbReference>
<keyword evidence="1" id="KW-0812">Transmembrane</keyword>
<feature type="transmembrane region" description="Helical" evidence="1">
    <location>
        <begin position="56"/>
        <end position="77"/>
    </location>
</feature>
<feature type="transmembrane region" description="Helical" evidence="1">
    <location>
        <begin position="84"/>
        <end position="104"/>
    </location>
</feature>
<reference evidence="3" key="1">
    <citation type="journal article" date="2019" name="Int. J. Syst. Evol. Microbiol.">
        <title>The Global Catalogue of Microorganisms (GCM) 10K type strain sequencing project: providing services to taxonomists for standard genome sequencing and annotation.</title>
        <authorList>
            <consortium name="The Broad Institute Genomics Platform"/>
            <consortium name="The Broad Institute Genome Sequencing Center for Infectious Disease"/>
            <person name="Wu L."/>
            <person name="Ma J."/>
        </authorList>
    </citation>
    <scope>NUCLEOTIDE SEQUENCE [LARGE SCALE GENOMIC DNA]</scope>
    <source>
        <strain evidence="3">JCM 16702</strain>
    </source>
</reference>
<accession>A0ABP7V120</accession>
<feature type="transmembrane region" description="Helical" evidence="1">
    <location>
        <begin position="124"/>
        <end position="142"/>
    </location>
</feature>
<protein>
    <submittedName>
        <fullName evidence="2">Uncharacterized protein</fullName>
    </submittedName>
</protein>
<feature type="transmembrane region" description="Helical" evidence="1">
    <location>
        <begin position="272"/>
        <end position="298"/>
    </location>
</feature>
<dbReference type="Proteomes" id="UP001500683">
    <property type="component" value="Unassembled WGS sequence"/>
</dbReference>
<name>A0ABP7V120_9ACTN</name>
<evidence type="ECO:0000313" key="3">
    <source>
        <dbReference type="Proteomes" id="UP001500683"/>
    </source>
</evidence>
<organism evidence="2 3">
    <name type="scientific">Actinomadura miaoliensis</name>
    <dbReference type="NCBI Taxonomy" id="430685"/>
    <lineage>
        <taxon>Bacteria</taxon>
        <taxon>Bacillati</taxon>
        <taxon>Actinomycetota</taxon>
        <taxon>Actinomycetes</taxon>
        <taxon>Streptosporangiales</taxon>
        <taxon>Thermomonosporaceae</taxon>
        <taxon>Actinomadura</taxon>
    </lineage>
</organism>